<proteinExistence type="predicted"/>
<dbReference type="Pfam" id="PF07077">
    <property type="entry name" value="DUF1345"/>
    <property type="match status" value="1"/>
</dbReference>
<keyword evidence="1" id="KW-0812">Transmembrane</keyword>
<name>A0A4R6ISD8_9SPHI</name>
<feature type="transmembrane region" description="Helical" evidence="1">
    <location>
        <begin position="108"/>
        <end position="134"/>
    </location>
</feature>
<reference evidence="2 3" key="1">
    <citation type="submission" date="2019-03" db="EMBL/GenBank/DDBJ databases">
        <title>Genomic Encyclopedia of Archaeal and Bacterial Type Strains, Phase II (KMG-II): from individual species to whole genera.</title>
        <authorList>
            <person name="Goeker M."/>
        </authorList>
    </citation>
    <scope>NUCLEOTIDE SEQUENCE [LARGE SCALE GENOMIC DNA]</scope>
    <source>
        <strain evidence="2 3">DSM 19034</strain>
    </source>
</reference>
<dbReference type="EMBL" id="SNWM01000001">
    <property type="protein sequence ID" value="TDO24795.1"/>
    <property type="molecule type" value="Genomic_DNA"/>
</dbReference>
<organism evidence="2 3">
    <name type="scientific">Pedobacter duraquae</name>
    <dbReference type="NCBI Taxonomy" id="425511"/>
    <lineage>
        <taxon>Bacteria</taxon>
        <taxon>Pseudomonadati</taxon>
        <taxon>Bacteroidota</taxon>
        <taxon>Sphingobacteriia</taxon>
        <taxon>Sphingobacteriales</taxon>
        <taxon>Sphingobacteriaceae</taxon>
        <taxon>Pedobacter</taxon>
    </lineage>
</organism>
<accession>A0A4R6ISD8</accession>
<gene>
    <name evidence="2" type="ORF">CLV32_1088</name>
</gene>
<evidence type="ECO:0000256" key="1">
    <source>
        <dbReference type="SAM" id="Phobius"/>
    </source>
</evidence>
<keyword evidence="1" id="KW-0472">Membrane</keyword>
<comment type="caution">
    <text evidence="2">The sequence shown here is derived from an EMBL/GenBank/DDBJ whole genome shotgun (WGS) entry which is preliminary data.</text>
</comment>
<evidence type="ECO:0000313" key="3">
    <source>
        <dbReference type="Proteomes" id="UP000295499"/>
    </source>
</evidence>
<sequence>MKLIWLDAHHKLIITVIIAAITFGLTYGKVGGGMQFMIVWVAYALSQILLSWITVLAVHPIEMQQQAKLQDSSRTLIFLVVLGAALASLFVVLLLLKSTKELSGWDLRFHILMSIASVMCSWIMVHTLFVFRYAHLYYGDPEKKGHKFAEGLQFPEEKEPDYLDFCYFSFVIGMTFQVSDVEISSRRIRRLALMHSMIAFGFNTVIVALSINIISGITAK</sequence>
<feature type="transmembrane region" description="Helical" evidence="1">
    <location>
        <begin position="12"/>
        <end position="30"/>
    </location>
</feature>
<feature type="transmembrane region" description="Helical" evidence="1">
    <location>
        <begin position="76"/>
        <end position="96"/>
    </location>
</feature>
<keyword evidence="3" id="KW-1185">Reference proteome</keyword>
<dbReference type="AlphaFoldDB" id="A0A4R6ISD8"/>
<dbReference type="Proteomes" id="UP000295499">
    <property type="component" value="Unassembled WGS sequence"/>
</dbReference>
<feature type="transmembrane region" description="Helical" evidence="1">
    <location>
        <begin position="192"/>
        <end position="214"/>
    </location>
</feature>
<dbReference type="RefSeq" id="WP_166641885.1">
    <property type="nucleotide sequence ID" value="NZ_SNWM01000001.1"/>
</dbReference>
<protein>
    <submittedName>
        <fullName evidence="2">Putative membrane protein</fullName>
    </submittedName>
</protein>
<evidence type="ECO:0000313" key="2">
    <source>
        <dbReference type="EMBL" id="TDO24795.1"/>
    </source>
</evidence>
<keyword evidence="1" id="KW-1133">Transmembrane helix</keyword>
<dbReference type="InterPro" id="IPR009781">
    <property type="entry name" value="DUF1345"/>
</dbReference>
<feature type="transmembrane region" description="Helical" evidence="1">
    <location>
        <begin position="36"/>
        <end position="55"/>
    </location>
</feature>